<dbReference type="EMBL" id="PZKF01000044">
    <property type="protein sequence ID" value="PTE15485.1"/>
    <property type="molecule type" value="Genomic_DNA"/>
</dbReference>
<protein>
    <submittedName>
        <fullName evidence="2">AAA+ family ATPase</fullName>
    </submittedName>
</protein>
<name>A0A2T4JC46_9RHOB</name>
<keyword evidence="1" id="KW-0732">Signal</keyword>
<organism evidence="2 3">
    <name type="scientific">Phaeovulum veldkampii DSM 11550</name>
    <dbReference type="NCBI Taxonomy" id="1185920"/>
    <lineage>
        <taxon>Bacteria</taxon>
        <taxon>Pseudomonadati</taxon>
        <taxon>Pseudomonadota</taxon>
        <taxon>Alphaproteobacteria</taxon>
        <taxon>Rhodobacterales</taxon>
        <taxon>Paracoccaceae</taxon>
        <taxon>Phaeovulum</taxon>
    </lineage>
</organism>
<evidence type="ECO:0000256" key="1">
    <source>
        <dbReference type="SAM" id="SignalP"/>
    </source>
</evidence>
<reference evidence="2 3" key="1">
    <citation type="submission" date="2018-03" db="EMBL/GenBank/DDBJ databases">
        <title>Rhodobacter veldkampii.</title>
        <authorList>
            <person name="Meyer T.E."/>
            <person name="Miller S."/>
            <person name="Lodha T."/>
            <person name="Gandham S."/>
            <person name="Chintalapati S."/>
            <person name="Chintalapati V.R."/>
        </authorList>
    </citation>
    <scope>NUCLEOTIDE SEQUENCE [LARGE SCALE GENOMIC DNA]</scope>
    <source>
        <strain evidence="2 3">DSM 11550</strain>
    </source>
</reference>
<proteinExistence type="predicted"/>
<sequence>MTRFALALSLLLLAVPALAEGPVAPVEPAPPLDGEVGKGFSLMEEGAKLLFRGLIDEIEPSLGEIQRGFDEAMAEFEPAFRDLARMIGDIKNYEAPVKLPNGDILIRRKPASLPPASGEMEL</sequence>
<comment type="caution">
    <text evidence="2">The sequence shown here is derived from an EMBL/GenBank/DDBJ whole genome shotgun (WGS) entry which is preliminary data.</text>
</comment>
<dbReference type="Proteomes" id="UP000241899">
    <property type="component" value="Unassembled WGS sequence"/>
</dbReference>
<feature type="chain" id="PRO_5015424719" evidence="1">
    <location>
        <begin position="20"/>
        <end position="122"/>
    </location>
</feature>
<gene>
    <name evidence="2" type="ORF">C5F46_13910</name>
</gene>
<accession>A0A2T4JC46</accession>
<keyword evidence="3" id="KW-1185">Reference proteome</keyword>
<dbReference type="AlphaFoldDB" id="A0A2T4JC46"/>
<dbReference type="RefSeq" id="WP_107325942.1">
    <property type="nucleotide sequence ID" value="NZ_NHSP01000091.1"/>
</dbReference>
<evidence type="ECO:0000313" key="2">
    <source>
        <dbReference type="EMBL" id="PTE15485.1"/>
    </source>
</evidence>
<feature type="signal peptide" evidence="1">
    <location>
        <begin position="1"/>
        <end position="19"/>
    </location>
</feature>
<evidence type="ECO:0000313" key="3">
    <source>
        <dbReference type="Proteomes" id="UP000241899"/>
    </source>
</evidence>
<dbReference type="OrthoDB" id="7308154at2"/>